<evidence type="ECO:0000256" key="8">
    <source>
        <dbReference type="ARBA" id="ARBA00022989"/>
    </source>
</evidence>
<reference evidence="11" key="1">
    <citation type="submission" date="2022-08" db="EMBL/GenBank/DDBJ databases">
        <title>Catabolic pathway analysis in culturable SAR92 clade bacteria reveals their overlooked roles in DMSP degradation in coastal seas.</title>
        <authorList>
            <person name="He X."/>
            <person name="Zhang X."/>
            <person name="Zhang Y."/>
        </authorList>
    </citation>
    <scope>NUCLEOTIDE SEQUENCE</scope>
    <source>
        <strain evidence="11">H455</strain>
    </source>
</reference>
<dbReference type="NCBIfam" id="NF002011">
    <property type="entry name" value="PRK00816.1"/>
    <property type="match status" value="1"/>
</dbReference>
<evidence type="ECO:0000256" key="4">
    <source>
        <dbReference type="ARBA" id="ARBA00022643"/>
    </source>
</evidence>
<dbReference type="Pfam" id="PF03116">
    <property type="entry name" value="NQR2_RnfD_RnfE"/>
    <property type="match status" value="1"/>
</dbReference>
<comment type="cofactor">
    <cofactor evidence="10">
        <name>FMN</name>
        <dbReference type="ChEBI" id="CHEBI:58210"/>
    </cofactor>
</comment>
<evidence type="ECO:0000256" key="7">
    <source>
        <dbReference type="ARBA" id="ARBA00022982"/>
    </source>
</evidence>
<gene>
    <name evidence="11" type="primary">rsxD</name>
    <name evidence="10" type="synonym">rnfD</name>
    <name evidence="11" type="ORF">NYF23_12145</name>
</gene>
<dbReference type="EMBL" id="CP103416">
    <property type="protein sequence ID" value="UVW34750.1"/>
    <property type="molecule type" value="Genomic_DNA"/>
</dbReference>
<name>A0ABY5TLM8_9GAMM</name>
<keyword evidence="5 10" id="KW-0812">Transmembrane</keyword>
<comment type="subcellular location">
    <subcellularLocation>
        <location evidence="10">Cell inner membrane</location>
        <topology evidence="10">Multi-pass membrane protein</topology>
    </subcellularLocation>
</comment>
<keyword evidence="9 10" id="KW-0472">Membrane</keyword>
<dbReference type="NCBIfam" id="TIGR01946">
    <property type="entry name" value="rnfD"/>
    <property type="match status" value="1"/>
</dbReference>
<keyword evidence="6 10" id="KW-1278">Translocase</keyword>
<keyword evidence="10" id="KW-0997">Cell inner membrane</keyword>
<sequence>MAFKQVSSPHAHAAQNTSQVMKLVLLATIPGLAALTWQFGWGSFINVVLASVTAVCCEAAIVKMRGRSISFYLGDYSAVVTAVLLGLALPPLAPWWVVVVGTVFSIVVAKQLYGGLGYNPFNPAMVGYVVLLISFPIQMTTWVAPLALLPAGAAHPGLVESLQIVFAGYSPADGVTGATPLDVFKHSSGLLVDQVYDREPLFNQAMFAGAGWEWVNLGFLLGGIILLSQRIFTWHGPVGMLGALALMSIIFWDSGSSSSPGSPLMHLFSGASMMGAFFILTDPVSSAVSNRGRLIFGVLIGVLIYVIRAWGNYPDAVAFAVLLANFAAPFIDNYTLPRTYGHTDRRRATEKEED</sequence>
<feature type="transmembrane region" description="Helical" evidence="10">
    <location>
        <begin position="125"/>
        <end position="148"/>
    </location>
</feature>
<dbReference type="EC" id="7.-.-.-" evidence="10"/>
<evidence type="ECO:0000256" key="9">
    <source>
        <dbReference type="ARBA" id="ARBA00023136"/>
    </source>
</evidence>
<dbReference type="Proteomes" id="UP001059934">
    <property type="component" value="Chromosome"/>
</dbReference>
<feature type="transmembrane region" description="Helical" evidence="10">
    <location>
        <begin position="69"/>
        <end position="89"/>
    </location>
</feature>
<evidence type="ECO:0000313" key="12">
    <source>
        <dbReference type="Proteomes" id="UP001059934"/>
    </source>
</evidence>
<evidence type="ECO:0000256" key="5">
    <source>
        <dbReference type="ARBA" id="ARBA00022692"/>
    </source>
</evidence>
<keyword evidence="7 10" id="KW-0249">Electron transport</keyword>
<dbReference type="PANTHER" id="PTHR30578:SF0">
    <property type="entry name" value="ION-TRANSLOCATING OXIDOREDUCTASE COMPLEX SUBUNIT D"/>
    <property type="match status" value="1"/>
</dbReference>
<dbReference type="PANTHER" id="PTHR30578">
    <property type="entry name" value="ELECTRON TRANSPORT COMPLEX PROTEIN RNFD"/>
    <property type="match status" value="1"/>
</dbReference>
<keyword evidence="12" id="KW-1185">Reference proteome</keyword>
<comment type="function">
    <text evidence="10">Part of a membrane-bound complex that couples electron transfer with translocation of ions across the membrane.</text>
</comment>
<keyword evidence="10" id="KW-1003">Cell membrane</keyword>
<feature type="transmembrane region" description="Helical" evidence="10">
    <location>
        <begin position="234"/>
        <end position="252"/>
    </location>
</feature>
<feature type="transmembrane region" description="Helical" evidence="10">
    <location>
        <begin position="293"/>
        <end position="310"/>
    </location>
</feature>
<evidence type="ECO:0000256" key="10">
    <source>
        <dbReference type="HAMAP-Rule" id="MF_00462"/>
    </source>
</evidence>
<feature type="transmembrane region" description="Helical" evidence="10">
    <location>
        <begin position="43"/>
        <end position="62"/>
    </location>
</feature>
<accession>A0ABY5TLM8</accession>
<keyword evidence="8 10" id="KW-1133">Transmembrane helix</keyword>
<evidence type="ECO:0000313" key="11">
    <source>
        <dbReference type="EMBL" id="UVW34750.1"/>
    </source>
</evidence>
<keyword evidence="4 10" id="KW-0288">FMN</keyword>
<feature type="transmembrane region" description="Helical" evidence="10">
    <location>
        <begin position="95"/>
        <end position="113"/>
    </location>
</feature>
<proteinExistence type="inferred from homology"/>
<keyword evidence="2 10" id="KW-0597">Phosphoprotein</keyword>
<evidence type="ECO:0000256" key="2">
    <source>
        <dbReference type="ARBA" id="ARBA00022553"/>
    </source>
</evidence>
<comment type="subunit">
    <text evidence="10">The complex is composed of six subunits: RnfA, RnfB, RnfC, RnfD, RnfE and RnfG.</text>
</comment>
<evidence type="ECO:0000256" key="1">
    <source>
        <dbReference type="ARBA" id="ARBA00022448"/>
    </source>
</evidence>
<dbReference type="InterPro" id="IPR004338">
    <property type="entry name" value="NqrB/RnfD"/>
</dbReference>
<feature type="transmembrane region" description="Helical" evidence="10">
    <location>
        <begin position="205"/>
        <end position="227"/>
    </location>
</feature>
<evidence type="ECO:0000256" key="6">
    <source>
        <dbReference type="ARBA" id="ARBA00022967"/>
    </source>
</evidence>
<feature type="transmembrane region" description="Helical" evidence="10">
    <location>
        <begin position="316"/>
        <end position="336"/>
    </location>
</feature>
<comment type="similarity">
    <text evidence="10">Belongs to the NqrB/RnfD family.</text>
</comment>
<feature type="transmembrane region" description="Helical" evidence="10">
    <location>
        <begin position="264"/>
        <end position="281"/>
    </location>
</feature>
<feature type="modified residue" description="FMN phosphoryl threonine" evidence="10">
    <location>
        <position position="179"/>
    </location>
</feature>
<keyword evidence="1 10" id="KW-0813">Transport</keyword>
<protein>
    <recommendedName>
        <fullName evidence="10">Ion-translocating oxidoreductase complex subunit D</fullName>
        <ecNumber evidence="10">7.-.-.-</ecNumber>
    </recommendedName>
    <alternativeName>
        <fullName evidence="10">Rnf electron transport complex subunit D</fullName>
    </alternativeName>
</protein>
<dbReference type="InterPro" id="IPR011303">
    <property type="entry name" value="RnfD_bac"/>
</dbReference>
<dbReference type="HAMAP" id="MF_00462">
    <property type="entry name" value="RsxD_RnfD"/>
    <property type="match status" value="1"/>
</dbReference>
<organism evidence="11 12">
    <name type="scientific">SAR92 clade bacterium H455</name>
    <dbReference type="NCBI Taxonomy" id="2974818"/>
    <lineage>
        <taxon>Bacteria</taxon>
        <taxon>Pseudomonadati</taxon>
        <taxon>Pseudomonadota</taxon>
        <taxon>Gammaproteobacteria</taxon>
        <taxon>Cellvibrionales</taxon>
        <taxon>Porticoccaceae</taxon>
        <taxon>SAR92 clade</taxon>
    </lineage>
</organism>
<evidence type="ECO:0000256" key="3">
    <source>
        <dbReference type="ARBA" id="ARBA00022630"/>
    </source>
</evidence>
<keyword evidence="3 10" id="KW-0285">Flavoprotein</keyword>